<dbReference type="HOGENOM" id="CLU_887900_0_0_11"/>
<evidence type="ECO:0000256" key="1">
    <source>
        <dbReference type="SAM" id="MobiDB-lite"/>
    </source>
</evidence>
<evidence type="ECO:0000313" key="2">
    <source>
        <dbReference type="EMBL" id="KDN85540.1"/>
    </source>
</evidence>
<sequence>MLAAAVVVAAVVVEAFGAACWVLAVPVVAVLAVVDLVVSACFGRPSARRPWRRCPRRWTRPGPWRRGGGLAVDGQVLARVDEVGVAADHGTVVLVQLLPAAVDVLGVGDLGQGVAGGDPVAVRGGALGAVGVVGDRLGVHRDVGPLLGAALVVGGVRGRGGDREADRGAGHAGGDGDPDDGGQARLAVLALSGHGAFLSDACEVSCRVRARVARPQNCGFTPSRSRRVPGPASYLWFPRSCRGVVSGRHRTTAGLGVPSGGPPGPWPGCGGSKTHGSRSWQTPIGPVPKIGKGLTVHQVTLRPPARCGVRTGS</sequence>
<proteinExistence type="predicted"/>
<dbReference type="EMBL" id="JNBY01000083">
    <property type="protein sequence ID" value="KDN85540.1"/>
    <property type="molecule type" value="Genomic_DNA"/>
</dbReference>
<feature type="region of interest" description="Disordered" evidence="1">
    <location>
        <begin position="160"/>
        <end position="181"/>
    </location>
</feature>
<feature type="compositionally biased region" description="Basic and acidic residues" evidence="1">
    <location>
        <begin position="160"/>
        <end position="169"/>
    </location>
</feature>
<dbReference type="Proteomes" id="UP000027178">
    <property type="component" value="Unassembled WGS sequence"/>
</dbReference>
<organism evidence="2 3">
    <name type="scientific">Kitasatospora cheerisanensis KCTC 2395</name>
    <dbReference type="NCBI Taxonomy" id="1348663"/>
    <lineage>
        <taxon>Bacteria</taxon>
        <taxon>Bacillati</taxon>
        <taxon>Actinomycetota</taxon>
        <taxon>Actinomycetes</taxon>
        <taxon>Kitasatosporales</taxon>
        <taxon>Streptomycetaceae</taxon>
        <taxon>Kitasatospora</taxon>
    </lineage>
</organism>
<accession>A0A066Z5T4</accession>
<name>A0A066Z5T4_9ACTN</name>
<keyword evidence="3" id="KW-1185">Reference proteome</keyword>
<comment type="caution">
    <text evidence="2">The sequence shown here is derived from an EMBL/GenBank/DDBJ whole genome shotgun (WGS) entry which is preliminary data.</text>
</comment>
<evidence type="ECO:0000313" key="3">
    <source>
        <dbReference type="Proteomes" id="UP000027178"/>
    </source>
</evidence>
<dbReference type="AlphaFoldDB" id="A0A066Z5T4"/>
<protein>
    <submittedName>
        <fullName evidence="2">Uncharacterized protein</fullName>
    </submittedName>
</protein>
<reference evidence="2 3" key="1">
    <citation type="submission" date="2014-05" db="EMBL/GenBank/DDBJ databases">
        <title>Draft Genome Sequence of Kitasatospora cheerisanensis KCTC 2395.</title>
        <authorList>
            <person name="Nam D.H."/>
        </authorList>
    </citation>
    <scope>NUCLEOTIDE SEQUENCE [LARGE SCALE GENOMIC DNA]</scope>
    <source>
        <strain evidence="2 3">KCTC 2395</strain>
    </source>
</reference>
<gene>
    <name evidence="2" type="ORF">KCH_27710</name>
</gene>